<comment type="caution">
    <text evidence="1">The sequence shown here is derived from an EMBL/GenBank/DDBJ whole genome shotgun (WGS) entry which is preliminary data.</text>
</comment>
<organism evidence="1 2">
    <name type="scientific">Finegoldia dalianensis</name>
    <dbReference type="NCBI Taxonomy" id="3145239"/>
    <lineage>
        <taxon>Bacteria</taxon>
        <taxon>Bacillati</taxon>
        <taxon>Bacillota</taxon>
        <taxon>Tissierellia</taxon>
        <taxon>Tissierellales</taxon>
        <taxon>Peptoniphilaceae</taxon>
        <taxon>Finegoldia</taxon>
    </lineage>
</organism>
<accession>A0ABW9KGN9</accession>
<reference evidence="1 2" key="1">
    <citation type="journal article" date="2024" name="Anaerobe">
        <title>The identification of Finegoldia dalianensis sp. nov., isolated from the pus of a patient with skin abscess and genomic analysis of the strains belonging to Finegoldia genus.</title>
        <authorList>
            <person name="Li Y."/>
            <person name="Wang Y."/>
            <person name="Xiao D."/>
            <person name="Wang J."/>
            <person name="Jin D."/>
        </authorList>
    </citation>
    <scope>NUCLEOTIDE SEQUENCE [LARGE SCALE GENOMIC DNA]</scope>
    <source>
        <strain evidence="1 2">LY240594</strain>
    </source>
</reference>
<protein>
    <submittedName>
        <fullName evidence="1">Uncharacterized protein</fullName>
    </submittedName>
</protein>
<evidence type="ECO:0000313" key="1">
    <source>
        <dbReference type="EMBL" id="MFN2102901.1"/>
    </source>
</evidence>
<name>A0ABW9KGN9_9FIRM</name>
<dbReference type="EMBL" id="JBDLBQ010000007">
    <property type="protein sequence ID" value="MFN2102901.1"/>
    <property type="molecule type" value="Genomic_DNA"/>
</dbReference>
<proteinExistence type="predicted"/>
<keyword evidence="2" id="KW-1185">Reference proteome</keyword>
<evidence type="ECO:0000313" key="2">
    <source>
        <dbReference type="Proteomes" id="UP001634413"/>
    </source>
</evidence>
<dbReference type="Proteomes" id="UP001634413">
    <property type="component" value="Unassembled WGS sequence"/>
</dbReference>
<dbReference type="RefSeq" id="WP_412702042.1">
    <property type="nucleotide sequence ID" value="NZ_JBDLBQ010000007.1"/>
</dbReference>
<sequence length="128" mass="14903">MNIKKEDIEKIDRVDILQDIKTIINDRISQIEFDEITGVVQKGSNTYMTLKISDSLKLEVERFQDGINNAINVYLVDNNDEFIQDLTTIRLSDNQDQSSDSIEVLVWSDENDEDYNVIFNIDVRQEDL</sequence>
<gene>
    <name evidence="1" type="ORF">ABDJ34_08300</name>
</gene>